<sequence length="103" mass="11661">MYKLSVFVPESHLEALKMALFDAGAGKIGHYDQCSWQTLGQGQFRPLENSNPFIGKTGHLCTVSEYKLEMVVTDDKIKSIINIIKQAHPYEEPAYDCWQLANI</sequence>
<organism evidence="1">
    <name type="scientific">hydrothermal vent metagenome</name>
    <dbReference type="NCBI Taxonomy" id="652676"/>
    <lineage>
        <taxon>unclassified sequences</taxon>
        <taxon>metagenomes</taxon>
        <taxon>ecological metagenomes</taxon>
    </lineage>
</organism>
<gene>
    <name evidence="1" type="ORF">MNBD_GAMMA11-1904</name>
</gene>
<dbReference type="PANTHER" id="PTHR41774">
    <property type="match status" value="1"/>
</dbReference>
<dbReference type="SUPFAM" id="SSF102705">
    <property type="entry name" value="NIF3 (NGG1p interacting factor 3)-like"/>
    <property type="match status" value="1"/>
</dbReference>
<accession>A0A3B0X2M3</accession>
<dbReference type="AlphaFoldDB" id="A0A3B0X2M3"/>
<dbReference type="Gene3D" id="3.30.70.120">
    <property type="match status" value="1"/>
</dbReference>
<reference evidence="1" key="1">
    <citation type="submission" date="2018-06" db="EMBL/GenBank/DDBJ databases">
        <authorList>
            <person name="Zhirakovskaya E."/>
        </authorList>
    </citation>
    <scope>NUCLEOTIDE SEQUENCE</scope>
</reference>
<dbReference type="EMBL" id="UOFG01000054">
    <property type="protein sequence ID" value="VAW58960.1"/>
    <property type="molecule type" value="Genomic_DNA"/>
</dbReference>
<dbReference type="InterPro" id="IPR015867">
    <property type="entry name" value="N-reg_PII/ATP_PRibTrfase_C"/>
</dbReference>
<dbReference type="PANTHER" id="PTHR41774:SF1">
    <property type="entry name" value="NGG1P INTERACTING FACTOR NIF3"/>
    <property type="match status" value="1"/>
</dbReference>
<proteinExistence type="predicted"/>
<dbReference type="InterPro" id="IPR036069">
    <property type="entry name" value="DUF34/NIF3_sf"/>
</dbReference>
<dbReference type="FunFam" id="3.30.70.120:FF:000006">
    <property type="entry name" value="GTP cyclohydrolase 1 type 2 homolog"/>
    <property type="match status" value="1"/>
</dbReference>
<name>A0A3B0X2M3_9ZZZZ</name>
<evidence type="ECO:0000313" key="1">
    <source>
        <dbReference type="EMBL" id="VAW58960.1"/>
    </source>
</evidence>
<protein>
    <submittedName>
        <fullName evidence="1">Bsu YqfO NIF3/CutA domain</fullName>
    </submittedName>
</protein>